<gene>
    <name evidence="1" type="ORF">EV420DRAFT_1765031</name>
</gene>
<dbReference type="RefSeq" id="XP_060329610.1">
    <property type="nucleotide sequence ID" value="XM_060480806.1"/>
</dbReference>
<proteinExistence type="predicted"/>
<dbReference type="Proteomes" id="UP001175211">
    <property type="component" value="Unassembled WGS sequence"/>
</dbReference>
<keyword evidence="2" id="KW-1185">Reference proteome</keyword>
<sequence>MAMSLGAFATPLIPRVMPQMAWAPSLSSTVSSPTLILPSRLYPPALPPSLVYPASTPSLACSLAWSCFIFESSPSLTPSPSSWSSWSLALHLYAFLAADGSGFRGEWRLALISMWGMLVGSRRQQDVVEWRRQELEENYAALLRRAYAQASGG</sequence>
<organism evidence="1 2">
    <name type="scientific">Armillaria tabescens</name>
    <name type="common">Ringless honey mushroom</name>
    <name type="synonym">Agaricus tabescens</name>
    <dbReference type="NCBI Taxonomy" id="1929756"/>
    <lineage>
        <taxon>Eukaryota</taxon>
        <taxon>Fungi</taxon>
        <taxon>Dikarya</taxon>
        <taxon>Basidiomycota</taxon>
        <taxon>Agaricomycotina</taxon>
        <taxon>Agaricomycetes</taxon>
        <taxon>Agaricomycetidae</taxon>
        <taxon>Agaricales</taxon>
        <taxon>Marasmiineae</taxon>
        <taxon>Physalacriaceae</taxon>
        <taxon>Desarmillaria</taxon>
    </lineage>
</organism>
<evidence type="ECO:0000313" key="1">
    <source>
        <dbReference type="EMBL" id="KAK0457295.1"/>
    </source>
</evidence>
<accession>A0AA39N4T7</accession>
<dbReference type="GeneID" id="85364354"/>
<dbReference type="EMBL" id="JAUEPS010000022">
    <property type="protein sequence ID" value="KAK0457295.1"/>
    <property type="molecule type" value="Genomic_DNA"/>
</dbReference>
<dbReference type="AlphaFoldDB" id="A0AA39N4T7"/>
<name>A0AA39N4T7_ARMTA</name>
<protein>
    <submittedName>
        <fullName evidence="1">Uncharacterized protein</fullName>
    </submittedName>
</protein>
<evidence type="ECO:0000313" key="2">
    <source>
        <dbReference type="Proteomes" id="UP001175211"/>
    </source>
</evidence>
<comment type="caution">
    <text evidence="1">The sequence shown here is derived from an EMBL/GenBank/DDBJ whole genome shotgun (WGS) entry which is preliminary data.</text>
</comment>
<reference evidence="1" key="1">
    <citation type="submission" date="2023-06" db="EMBL/GenBank/DDBJ databases">
        <authorList>
            <consortium name="Lawrence Berkeley National Laboratory"/>
            <person name="Ahrendt S."/>
            <person name="Sahu N."/>
            <person name="Indic B."/>
            <person name="Wong-Bajracharya J."/>
            <person name="Merenyi Z."/>
            <person name="Ke H.-M."/>
            <person name="Monk M."/>
            <person name="Kocsube S."/>
            <person name="Drula E."/>
            <person name="Lipzen A."/>
            <person name="Balint B."/>
            <person name="Henrissat B."/>
            <person name="Andreopoulos B."/>
            <person name="Martin F.M."/>
            <person name="Harder C.B."/>
            <person name="Rigling D."/>
            <person name="Ford K.L."/>
            <person name="Foster G.D."/>
            <person name="Pangilinan J."/>
            <person name="Papanicolaou A."/>
            <person name="Barry K."/>
            <person name="LaButti K."/>
            <person name="Viragh M."/>
            <person name="Koriabine M."/>
            <person name="Yan M."/>
            <person name="Riley R."/>
            <person name="Champramary S."/>
            <person name="Plett K.L."/>
            <person name="Tsai I.J."/>
            <person name="Slot J."/>
            <person name="Sipos G."/>
            <person name="Plett J."/>
            <person name="Nagy L.G."/>
            <person name="Grigoriev I.V."/>
        </authorList>
    </citation>
    <scope>NUCLEOTIDE SEQUENCE</scope>
    <source>
        <strain evidence="1">CCBAS 213</strain>
    </source>
</reference>